<dbReference type="AlphaFoldDB" id="J5TC91"/>
<gene>
    <name evidence="2" type="ORF">A1Q1_00532</name>
</gene>
<evidence type="ECO:0000313" key="3">
    <source>
        <dbReference type="Proteomes" id="UP000002748"/>
    </source>
</evidence>
<evidence type="ECO:0008006" key="4">
    <source>
        <dbReference type="Google" id="ProtNLM"/>
    </source>
</evidence>
<comment type="caution">
    <text evidence="2">The sequence shown here is derived from an EMBL/GenBank/DDBJ whole genome shotgun (WGS) entry which is preliminary data.</text>
</comment>
<evidence type="ECO:0000313" key="2">
    <source>
        <dbReference type="EMBL" id="EJT50231.1"/>
    </source>
</evidence>
<protein>
    <recommendedName>
        <fullName evidence="4">Transmembrane protein</fullName>
    </recommendedName>
</protein>
<sequence length="148" mass="16299">MQRRQRNAYVTALCPLVSTALNRKLHNDDLVARTVHTTHTTTMVFDNKESTEPLLPAPATQPVQPVRARHALITFLDDSGEAVDGVAEQRRVVIFEGADAQIGPMQQPKSILSVLPQIVIMMVVLFVTGAALMTGLVWLLSYFDAFDA</sequence>
<evidence type="ECO:0000256" key="1">
    <source>
        <dbReference type="SAM" id="Phobius"/>
    </source>
</evidence>
<dbReference type="HOGENOM" id="CLU_1760075_0_0_1"/>
<keyword evidence="1" id="KW-0812">Transmembrane</keyword>
<feature type="transmembrane region" description="Helical" evidence="1">
    <location>
        <begin position="118"/>
        <end position="143"/>
    </location>
</feature>
<dbReference type="GeneID" id="25984046"/>
<dbReference type="RefSeq" id="XP_014181322.1">
    <property type="nucleotide sequence ID" value="XM_014325847.1"/>
</dbReference>
<dbReference type="KEGG" id="tasa:A1Q1_00532"/>
<dbReference type="VEuPathDB" id="FungiDB:A1Q1_00532"/>
<organism evidence="2 3">
    <name type="scientific">Trichosporon asahii var. asahii (strain ATCC 90039 / CBS 2479 / JCM 2466 / KCTC 7840 / NBRC 103889/ NCYC 2677 / UAMH 7654)</name>
    <name type="common">Yeast</name>
    <dbReference type="NCBI Taxonomy" id="1186058"/>
    <lineage>
        <taxon>Eukaryota</taxon>
        <taxon>Fungi</taxon>
        <taxon>Dikarya</taxon>
        <taxon>Basidiomycota</taxon>
        <taxon>Agaricomycotina</taxon>
        <taxon>Tremellomycetes</taxon>
        <taxon>Trichosporonales</taxon>
        <taxon>Trichosporonaceae</taxon>
        <taxon>Trichosporon</taxon>
    </lineage>
</organism>
<dbReference type="EMBL" id="ALBS01000124">
    <property type="protein sequence ID" value="EJT50231.1"/>
    <property type="molecule type" value="Genomic_DNA"/>
</dbReference>
<proteinExistence type="predicted"/>
<keyword evidence="1" id="KW-1133">Transmembrane helix</keyword>
<reference evidence="2 3" key="1">
    <citation type="journal article" date="2012" name="Eukaryot. Cell">
        <title>Draft genome sequence of CBS 2479, the standard type strain of Trichosporon asahii.</title>
        <authorList>
            <person name="Yang R.Y."/>
            <person name="Li H.T."/>
            <person name="Zhu H."/>
            <person name="Zhou G.P."/>
            <person name="Wang M."/>
            <person name="Wang L."/>
        </authorList>
    </citation>
    <scope>NUCLEOTIDE SEQUENCE [LARGE SCALE GENOMIC DNA]</scope>
    <source>
        <strain evidence="3">ATCC 90039 / CBS 2479 / JCM 2466 / KCTC 7840 / NCYC 2677 / UAMH 7654</strain>
    </source>
</reference>
<accession>J5TC91</accession>
<keyword evidence="1" id="KW-0472">Membrane</keyword>
<name>J5TC91_TRIAS</name>
<dbReference type="Proteomes" id="UP000002748">
    <property type="component" value="Unassembled WGS sequence"/>
</dbReference>